<organism evidence="12 13">
    <name type="scientific">Scheffersomyces spartinae</name>
    <dbReference type="NCBI Taxonomy" id="45513"/>
    <lineage>
        <taxon>Eukaryota</taxon>
        <taxon>Fungi</taxon>
        <taxon>Dikarya</taxon>
        <taxon>Ascomycota</taxon>
        <taxon>Saccharomycotina</taxon>
        <taxon>Pichiomycetes</taxon>
        <taxon>Debaryomycetaceae</taxon>
        <taxon>Scheffersomyces</taxon>
    </lineage>
</organism>
<evidence type="ECO:0000256" key="8">
    <source>
        <dbReference type="SAM" id="Phobius"/>
    </source>
</evidence>
<keyword evidence="3" id="KW-0813">Transport</keyword>
<evidence type="ECO:0000256" key="5">
    <source>
        <dbReference type="ARBA" id="ARBA00022989"/>
    </source>
</evidence>
<comment type="similarity">
    <text evidence="2">Belongs to the CSC1 (TC 1.A.17) family.</text>
</comment>
<evidence type="ECO:0008006" key="14">
    <source>
        <dbReference type="Google" id="ProtNLM"/>
    </source>
</evidence>
<dbReference type="Proteomes" id="UP000790833">
    <property type="component" value="Unassembled WGS sequence"/>
</dbReference>
<feature type="domain" description="CSC1/OSCA1-like N-terminal transmembrane" evidence="10">
    <location>
        <begin position="32"/>
        <end position="172"/>
    </location>
</feature>
<keyword evidence="13" id="KW-1185">Reference proteome</keyword>
<dbReference type="RefSeq" id="XP_043051175.1">
    <property type="nucleotide sequence ID" value="XM_043194123.1"/>
</dbReference>
<gene>
    <name evidence="12" type="ORF">KQ657_003397</name>
</gene>
<evidence type="ECO:0000256" key="4">
    <source>
        <dbReference type="ARBA" id="ARBA00022692"/>
    </source>
</evidence>
<dbReference type="GeneID" id="66116771"/>
<dbReference type="Pfam" id="PF14703">
    <property type="entry name" value="PHM7_cyt"/>
    <property type="match status" value="1"/>
</dbReference>
<dbReference type="InterPro" id="IPR027815">
    <property type="entry name" value="CSC1/OSCA1-like_cyt"/>
</dbReference>
<dbReference type="PANTHER" id="PTHR13018:SF5">
    <property type="entry name" value="RE44586P"/>
    <property type="match status" value="1"/>
</dbReference>
<feature type="transmembrane region" description="Helical" evidence="8">
    <location>
        <begin position="152"/>
        <end position="173"/>
    </location>
</feature>
<dbReference type="AlphaFoldDB" id="A0A9P8AJN7"/>
<feature type="transmembrane region" description="Helical" evidence="8">
    <location>
        <begin position="524"/>
        <end position="541"/>
    </location>
</feature>
<evidence type="ECO:0000259" key="11">
    <source>
        <dbReference type="Pfam" id="PF14703"/>
    </source>
</evidence>
<dbReference type="GO" id="GO:0005886">
    <property type="term" value="C:plasma membrane"/>
    <property type="evidence" value="ECO:0007669"/>
    <property type="project" value="TreeGrafter"/>
</dbReference>
<evidence type="ECO:0000256" key="1">
    <source>
        <dbReference type="ARBA" id="ARBA00004141"/>
    </source>
</evidence>
<sequence>MSATSTELPHSSPTSPFGGYKPPTNTRVARYQIAISLLLGLFAIVCFSILRKTYPKLYNNQNQSVSIGNQKSILGWITSVLRIRDDQVLQHSGLDSYVFLRFFKMAIYMLLTCLMFAVTIISPLRYKLTGRFDGDGGDDDNNNNDSNFDDPLILALYTGFTYIFTFVILKWLMNFTQDIIRVRQDYLGNQNSITDRTVKLTGIPPVLRDEINLKRNIDNLNIGELESVVIVREWNDLNNLYRLREKIKKKLESYWVMYFDKNDLDIQDLLQRNISTESTMMSTDELIRLEDSSHVWDDPNSDTASTTASLATVAEATAAELSPNDGGHQYRPKIHKGLFGLFGPPVDAINYYSDQLSVVDKEILKARTRTYNPTSTAFITMATVAQAQMLGQTVLDPKVDHLITTLAPAPHDIIWENLCLTRKERRYRSIAVTAFIGFISVVMIYPVRYIASMLNLKTISKLWPQLGHFLKSHKWAANVVVGLLPTYLFTLLNIIVPFFYVWISSKQGFTSHGGEELASVSKNFFYIFVNLFLVFTVFGTLEDTTTTKIAYDLAKLLKDLSLFYVDLIVLQGLGMFPYKLLLLGNLMQFQVRQLFYCKTPRDYINLYETPVFNFGLQLPQPILILIITITYSIMSTRILTAGLLYFIMGYLVYKYQLMYACVHPPHSTGKVWSIIFRRIILGLCIFQLTMVGVLVLLSAYKTACFIAPLPLIVFMVWHNYEQKYIPLVSYIALRSISNEEVIEPQMSAPVTVDELRERNTTYQYPCLVAPLDGPVIGFTGPDESEILVWDNETHQVSILNKYLD</sequence>
<dbReference type="InterPro" id="IPR045122">
    <property type="entry name" value="Csc1-like"/>
</dbReference>
<protein>
    <recommendedName>
        <fullName evidence="14">DUF221-domain-containing protein</fullName>
    </recommendedName>
</protein>
<comment type="caution">
    <text evidence="12">The sequence shown here is derived from an EMBL/GenBank/DDBJ whole genome shotgun (WGS) entry which is preliminary data.</text>
</comment>
<keyword evidence="6 8" id="KW-0472">Membrane</keyword>
<name>A0A9P8AJN7_9ASCO</name>
<dbReference type="PANTHER" id="PTHR13018">
    <property type="entry name" value="PROBABLE MEMBRANE PROTEIN DUF221-RELATED"/>
    <property type="match status" value="1"/>
</dbReference>
<evidence type="ECO:0000256" key="3">
    <source>
        <dbReference type="ARBA" id="ARBA00022448"/>
    </source>
</evidence>
<feature type="transmembrane region" description="Helical" evidence="8">
    <location>
        <begin position="106"/>
        <end position="126"/>
    </location>
</feature>
<comment type="subcellular location">
    <subcellularLocation>
        <location evidence="1">Membrane</location>
        <topology evidence="1">Multi-pass membrane protein</topology>
    </subcellularLocation>
</comment>
<accession>A0A9P8AJN7</accession>
<evidence type="ECO:0000259" key="9">
    <source>
        <dbReference type="Pfam" id="PF02714"/>
    </source>
</evidence>
<evidence type="ECO:0000256" key="2">
    <source>
        <dbReference type="ARBA" id="ARBA00007779"/>
    </source>
</evidence>
<evidence type="ECO:0000313" key="13">
    <source>
        <dbReference type="Proteomes" id="UP000790833"/>
    </source>
</evidence>
<feature type="domain" description="CSC1/OSCA1-like 7TM region" evidence="9">
    <location>
        <begin position="428"/>
        <end position="693"/>
    </location>
</feature>
<dbReference type="Pfam" id="PF02714">
    <property type="entry name" value="RSN1_7TM"/>
    <property type="match status" value="1"/>
</dbReference>
<reference evidence="12" key="1">
    <citation type="submission" date="2021-03" db="EMBL/GenBank/DDBJ databases">
        <authorList>
            <person name="Palmer J.M."/>
        </authorList>
    </citation>
    <scope>NUCLEOTIDE SEQUENCE</scope>
    <source>
        <strain evidence="12">ARV_011</strain>
    </source>
</reference>
<feature type="transmembrane region" description="Helical" evidence="8">
    <location>
        <begin position="31"/>
        <end position="50"/>
    </location>
</feature>
<keyword evidence="5 8" id="KW-1133">Transmembrane helix</keyword>
<dbReference type="Pfam" id="PF13967">
    <property type="entry name" value="RSN1_TM"/>
    <property type="match status" value="1"/>
</dbReference>
<dbReference type="EMBL" id="JAHMUF010000003">
    <property type="protein sequence ID" value="KAG7195630.1"/>
    <property type="molecule type" value="Genomic_DNA"/>
</dbReference>
<dbReference type="InterPro" id="IPR003864">
    <property type="entry name" value="CSC1/OSCA1-like_7TM"/>
</dbReference>
<dbReference type="GO" id="GO:0005227">
    <property type="term" value="F:calcium-activated cation channel activity"/>
    <property type="evidence" value="ECO:0007669"/>
    <property type="project" value="InterPro"/>
</dbReference>
<keyword evidence="4 8" id="KW-0812">Transmembrane</keyword>
<dbReference type="InterPro" id="IPR032880">
    <property type="entry name" value="CSC1/OSCA1-like_N"/>
</dbReference>
<evidence type="ECO:0000256" key="6">
    <source>
        <dbReference type="ARBA" id="ARBA00023136"/>
    </source>
</evidence>
<feature type="transmembrane region" description="Helical" evidence="8">
    <location>
        <begin position="475"/>
        <end position="503"/>
    </location>
</feature>
<feature type="transmembrane region" description="Helical" evidence="8">
    <location>
        <begin position="430"/>
        <end position="451"/>
    </location>
</feature>
<feature type="domain" description="CSC1/OSCA1-like cytosolic" evidence="11">
    <location>
        <begin position="195"/>
        <end position="417"/>
    </location>
</feature>
<evidence type="ECO:0000256" key="7">
    <source>
        <dbReference type="SAM" id="MobiDB-lite"/>
    </source>
</evidence>
<feature type="transmembrane region" description="Helical" evidence="8">
    <location>
        <begin position="561"/>
        <end position="582"/>
    </location>
</feature>
<evidence type="ECO:0000313" key="12">
    <source>
        <dbReference type="EMBL" id="KAG7195630.1"/>
    </source>
</evidence>
<proteinExistence type="inferred from homology"/>
<feature type="region of interest" description="Disordered" evidence="7">
    <location>
        <begin position="1"/>
        <end position="21"/>
    </location>
</feature>
<evidence type="ECO:0000259" key="10">
    <source>
        <dbReference type="Pfam" id="PF13967"/>
    </source>
</evidence>
<dbReference type="OrthoDB" id="1689567at2759"/>
<feature type="compositionally biased region" description="Polar residues" evidence="7">
    <location>
        <begin position="1"/>
        <end position="15"/>
    </location>
</feature>
<feature type="transmembrane region" description="Helical" evidence="8">
    <location>
        <begin position="675"/>
        <end position="696"/>
    </location>
</feature>